<dbReference type="Proteomes" id="UP001178288">
    <property type="component" value="Chromosome"/>
</dbReference>
<dbReference type="SMART" id="SM00448">
    <property type="entry name" value="REC"/>
    <property type="match status" value="1"/>
</dbReference>
<name>A0AA95MJL9_9BACI</name>
<dbReference type="KEGG" id="nnv:QNH39_20845"/>
<comment type="subcellular location">
    <subcellularLocation>
        <location evidence="1">Cytoplasm</location>
    </subcellularLocation>
</comment>
<dbReference type="PANTHER" id="PTHR42713:SF3">
    <property type="entry name" value="TRANSCRIPTIONAL REGULATORY PROTEIN HPTR"/>
    <property type="match status" value="1"/>
</dbReference>
<evidence type="ECO:0000256" key="9">
    <source>
        <dbReference type="SAM" id="Coils"/>
    </source>
</evidence>
<keyword evidence="3 8" id="KW-0597">Phosphoprotein</keyword>
<evidence type="ECO:0000256" key="3">
    <source>
        <dbReference type="ARBA" id="ARBA00022553"/>
    </source>
</evidence>
<dbReference type="PROSITE" id="PS50110">
    <property type="entry name" value="RESPONSE_REGULATORY"/>
    <property type="match status" value="1"/>
</dbReference>
<dbReference type="RefSeq" id="WP_066091047.1">
    <property type="nucleotide sequence ID" value="NZ_CP126114.1"/>
</dbReference>
<dbReference type="InterPro" id="IPR011006">
    <property type="entry name" value="CheY-like_superfamily"/>
</dbReference>
<dbReference type="GO" id="GO:0043565">
    <property type="term" value="F:sequence-specific DNA binding"/>
    <property type="evidence" value="ECO:0007669"/>
    <property type="project" value="InterPro"/>
</dbReference>
<dbReference type="Pfam" id="PF00072">
    <property type="entry name" value="Response_reg"/>
    <property type="match status" value="1"/>
</dbReference>
<dbReference type="Gene3D" id="1.10.10.60">
    <property type="entry name" value="Homeodomain-like"/>
    <property type="match status" value="2"/>
</dbReference>
<evidence type="ECO:0000256" key="6">
    <source>
        <dbReference type="ARBA" id="ARBA00023125"/>
    </source>
</evidence>
<dbReference type="CDD" id="cd17536">
    <property type="entry name" value="REC_YesN-like"/>
    <property type="match status" value="1"/>
</dbReference>
<feature type="domain" description="Response regulatory" evidence="11">
    <location>
        <begin position="3"/>
        <end position="120"/>
    </location>
</feature>
<keyword evidence="9" id="KW-0175">Coiled coil</keyword>
<evidence type="ECO:0000256" key="8">
    <source>
        <dbReference type="PROSITE-ProRule" id="PRU00169"/>
    </source>
</evidence>
<evidence type="ECO:0000256" key="7">
    <source>
        <dbReference type="ARBA" id="ARBA00023163"/>
    </source>
</evidence>
<reference evidence="12" key="1">
    <citation type="submission" date="2023-05" db="EMBL/GenBank/DDBJ databases">
        <title>Comparative genomics of Bacillaceae isolates and their secondary metabolite potential.</title>
        <authorList>
            <person name="Song L."/>
            <person name="Nielsen L.J."/>
            <person name="Mohite O."/>
            <person name="Xu X."/>
            <person name="Weber T."/>
            <person name="Kovacs A.T."/>
        </authorList>
    </citation>
    <scope>NUCLEOTIDE SEQUENCE</scope>
    <source>
        <strain evidence="12">XLM17</strain>
    </source>
</reference>
<dbReference type="EMBL" id="CP126114">
    <property type="protein sequence ID" value="WHY85072.1"/>
    <property type="molecule type" value="Genomic_DNA"/>
</dbReference>
<dbReference type="PROSITE" id="PS01124">
    <property type="entry name" value="HTH_ARAC_FAMILY_2"/>
    <property type="match status" value="1"/>
</dbReference>
<evidence type="ECO:0000259" key="11">
    <source>
        <dbReference type="PROSITE" id="PS50110"/>
    </source>
</evidence>
<feature type="coiled-coil region" evidence="9">
    <location>
        <begin position="109"/>
        <end position="136"/>
    </location>
</feature>
<gene>
    <name evidence="12" type="ORF">QNH39_20845</name>
</gene>
<evidence type="ECO:0000256" key="1">
    <source>
        <dbReference type="ARBA" id="ARBA00004496"/>
    </source>
</evidence>
<dbReference type="GO" id="GO:0000160">
    <property type="term" value="P:phosphorelay signal transduction system"/>
    <property type="evidence" value="ECO:0007669"/>
    <property type="project" value="UniProtKB-KW"/>
</dbReference>
<sequence>MYKVAIVDDDRIIRRGLSSVIPWEEHGFQLVGEAADGEKGLELIEKERPQIVVSDIKMPFMDGLEMARMSKDKMPKIKFIFLTGYEDFQYAHEAIKIRAFDYLLKPVDSESLIQKIKEAAEEWEQEEQKEKRMNESSPFNQKKFLEKLAVTHFTNEELKKELSLFGIIMDGPTFLEGNLTKLIELGLSSKVNDYLEGIKNQLLKNSSASLQEVQLLTIRMVGLIVDESAKWLKGSGKSPASSQYQSEILEMKTIPDIFEMVKNIAIDLSVNANKLNENKKSSLVDKAIAFIESNYQLAEISLQKVAEAIHVNPAYLSNLFKVEKGFNFGDFLVETRMKAAMELIRQSDLKTYEVASKTGYSNPQYFSICFKKYTGYSPAQFKKLI</sequence>
<evidence type="ECO:0000256" key="5">
    <source>
        <dbReference type="ARBA" id="ARBA00023015"/>
    </source>
</evidence>
<dbReference type="InterPro" id="IPR018060">
    <property type="entry name" value="HTH_AraC"/>
</dbReference>
<keyword evidence="6" id="KW-0238">DNA-binding</keyword>
<dbReference type="Pfam" id="PF12833">
    <property type="entry name" value="HTH_18"/>
    <property type="match status" value="1"/>
</dbReference>
<keyword evidence="5" id="KW-0805">Transcription regulation</keyword>
<keyword evidence="7" id="KW-0804">Transcription</keyword>
<dbReference type="AlphaFoldDB" id="A0AA95MJL9"/>
<evidence type="ECO:0000313" key="13">
    <source>
        <dbReference type="Proteomes" id="UP001178288"/>
    </source>
</evidence>
<dbReference type="GO" id="GO:0005737">
    <property type="term" value="C:cytoplasm"/>
    <property type="evidence" value="ECO:0007669"/>
    <property type="project" value="UniProtKB-SubCell"/>
</dbReference>
<feature type="domain" description="HTH araC/xylS-type" evidence="10">
    <location>
        <begin position="285"/>
        <end position="384"/>
    </location>
</feature>
<dbReference type="GO" id="GO:0003700">
    <property type="term" value="F:DNA-binding transcription factor activity"/>
    <property type="evidence" value="ECO:0007669"/>
    <property type="project" value="InterPro"/>
</dbReference>
<evidence type="ECO:0000256" key="2">
    <source>
        <dbReference type="ARBA" id="ARBA00022490"/>
    </source>
</evidence>
<evidence type="ECO:0000313" key="12">
    <source>
        <dbReference type="EMBL" id="WHY85072.1"/>
    </source>
</evidence>
<feature type="modified residue" description="4-aspartylphosphate" evidence="8">
    <location>
        <position position="55"/>
    </location>
</feature>
<organism evidence="12 13">
    <name type="scientific">Neobacillus novalis</name>
    <dbReference type="NCBI Taxonomy" id="220687"/>
    <lineage>
        <taxon>Bacteria</taxon>
        <taxon>Bacillati</taxon>
        <taxon>Bacillota</taxon>
        <taxon>Bacilli</taxon>
        <taxon>Bacillales</taxon>
        <taxon>Bacillaceae</taxon>
        <taxon>Neobacillus</taxon>
    </lineage>
</organism>
<dbReference type="SUPFAM" id="SSF52172">
    <property type="entry name" value="CheY-like"/>
    <property type="match status" value="1"/>
</dbReference>
<dbReference type="PANTHER" id="PTHR42713">
    <property type="entry name" value="HISTIDINE KINASE-RELATED"/>
    <property type="match status" value="1"/>
</dbReference>
<keyword evidence="2" id="KW-0963">Cytoplasm</keyword>
<protein>
    <submittedName>
        <fullName evidence="12">Response regulator</fullName>
    </submittedName>
</protein>
<keyword evidence="4" id="KW-0902">Two-component regulatory system</keyword>
<proteinExistence type="predicted"/>
<evidence type="ECO:0000259" key="10">
    <source>
        <dbReference type="PROSITE" id="PS01124"/>
    </source>
</evidence>
<dbReference type="SUPFAM" id="SSF46689">
    <property type="entry name" value="Homeodomain-like"/>
    <property type="match status" value="1"/>
</dbReference>
<evidence type="ECO:0000256" key="4">
    <source>
        <dbReference type="ARBA" id="ARBA00023012"/>
    </source>
</evidence>
<dbReference type="InterPro" id="IPR009057">
    <property type="entry name" value="Homeodomain-like_sf"/>
</dbReference>
<dbReference type="SMART" id="SM00342">
    <property type="entry name" value="HTH_ARAC"/>
    <property type="match status" value="1"/>
</dbReference>
<dbReference type="Gene3D" id="3.40.50.2300">
    <property type="match status" value="1"/>
</dbReference>
<dbReference type="InterPro" id="IPR001789">
    <property type="entry name" value="Sig_transdc_resp-reg_receiver"/>
</dbReference>
<keyword evidence="13" id="KW-1185">Reference proteome</keyword>
<dbReference type="InterPro" id="IPR051552">
    <property type="entry name" value="HptR"/>
</dbReference>
<accession>A0AA95MJL9</accession>